<dbReference type="AlphaFoldDB" id="A0A3N4I3F0"/>
<keyword evidence="4" id="KW-1185">Reference proteome</keyword>
<accession>A0A3N4I3F0</accession>
<dbReference type="Pfam" id="PF22942">
    <property type="entry name" value="DUF7025"/>
    <property type="match status" value="1"/>
</dbReference>
<sequence length="1119" mass="127818">MSEKATENVSPETPSSPPSSPNRQDTELVAVKLLETLSNGELGSACLSADVRDKLLLKLQALTATPETPPLETVDDIGVDPQPEAKFSPVPISPEYDLEHHFHRNDGIVYVSSERWFEKLEFAENKCYFYVSSESPETASLRQNRYGNPPELLDPEHQTDSESSLPDRIGIMNGPLRVKIASITGMHSYLQYHFSPFRVFVHFEQELRSAYKKLVDEMERRTAAASDEIPLSESTTFLLYAHTQTVLELARVERVNLAHKRQLDSKAEGSESTDIDAPKMATVQPSKPVREYDGVFRWSFNRTMNETRHFSVSADNSKLEFELLRELRDGLRELIRLLDVDLKELVQTHRDVVNGTFKIRELPFSHLWYLFRPGVEICSVEPNIQLFRVLKEIGGRRSLKGTSFRYRGRNFFEVGAMQHANSPVTLTDLGIDCFHLDYNGIDFVPVPRQFSIQPYTGRRLVTSLPVFPLVYLHDCEEQRRKLIERGKRFEKLTKVAHRAYQGLKLKEENIPRGTFFKYDIEEIDGDIIIDFKSFRKYQADLGIPSSISTPYFNAGVIAQPSNEEGEGPGYNNDVGKFMDDCEIGVMLRREFTENTALLDTHKPNGLVGESWSLLSYRVHGYVLLTRKWAPLDIDKVKEIERNAREAEGIDGFNDLVLPKGHKDIVRALVASHSRGGTTAENTGDKREFDLVKGKGKGLIILLHGAPGVGKTSTAECVAAHTGRPLFPITCGDIGGDGSAQEVERNLEGFFDLARKWGCVLLLDEADVFLAERTKGDIKQNSLVSVFLRVLEYYAGILILTTNRVGELDEAIKSRIHLSLYYPPLNRSNTLDIWEINLKRLKRQNDMPGVKTRITFEKSEILEFARQHWSLGNRWNGRQIKNAFQTAAALADWDYRKGVRPRRYTASDDSVQESDRQKGPVLERHHFKKVAKASAHFEKYLVSVRNTDQYRTRYAELRDDGFVSETQSSRRGDKEVGRRRRQPKWPGERVGDESTGILDFSSESGPEDDEDDYVSEERSHRRKASTAREQTRYKEQQKQFEQQRASRKYAPSQRERRSNKPERRSSDAYEPSATRTTKRDTRREEQDDSGWSAKGKSSRRSRRVESDHEPEVVDAFSDSD</sequence>
<organism evidence="3 4">
    <name type="scientific">Ascobolus immersus RN42</name>
    <dbReference type="NCBI Taxonomy" id="1160509"/>
    <lineage>
        <taxon>Eukaryota</taxon>
        <taxon>Fungi</taxon>
        <taxon>Dikarya</taxon>
        <taxon>Ascomycota</taxon>
        <taxon>Pezizomycotina</taxon>
        <taxon>Pezizomycetes</taxon>
        <taxon>Pezizales</taxon>
        <taxon>Ascobolaceae</taxon>
        <taxon>Ascobolus</taxon>
    </lineage>
</organism>
<dbReference type="Gene3D" id="3.40.50.300">
    <property type="entry name" value="P-loop containing nucleotide triphosphate hydrolases"/>
    <property type="match status" value="1"/>
</dbReference>
<dbReference type="GO" id="GO:0005524">
    <property type="term" value="F:ATP binding"/>
    <property type="evidence" value="ECO:0007669"/>
    <property type="project" value="InterPro"/>
</dbReference>
<name>A0A3N4I3F0_ASCIM</name>
<dbReference type="Pfam" id="PF23232">
    <property type="entry name" value="AAA_lid_13"/>
    <property type="match status" value="1"/>
</dbReference>
<evidence type="ECO:0000313" key="3">
    <source>
        <dbReference type="EMBL" id="RPA80642.1"/>
    </source>
</evidence>
<dbReference type="STRING" id="1160509.A0A3N4I3F0"/>
<dbReference type="GO" id="GO:0016887">
    <property type="term" value="F:ATP hydrolysis activity"/>
    <property type="evidence" value="ECO:0007669"/>
    <property type="project" value="InterPro"/>
</dbReference>
<dbReference type="InterPro" id="IPR056599">
    <property type="entry name" value="AAA_lid_fung"/>
</dbReference>
<feature type="compositionally biased region" description="Basic and acidic residues" evidence="1">
    <location>
        <begin position="1028"/>
        <end position="1037"/>
    </location>
</feature>
<feature type="region of interest" description="Disordered" evidence="1">
    <location>
        <begin position="139"/>
        <end position="166"/>
    </location>
</feature>
<feature type="compositionally biased region" description="Basic and acidic residues" evidence="1">
    <location>
        <begin position="1052"/>
        <end position="1066"/>
    </location>
</feature>
<dbReference type="SUPFAM" id="SSF52540">
    <property type="entry name" value="P-loop containing nucleoside triphosphate hydrolases"/>
    <property type="match status" value="1"/>
</dbReference>
<feature type="region of interest" description="Disordered" evidence="1">
    <location>
        <begin position="1"/>
        <end position="26"/>
    </location>
</feature>
<reference evidence="3 4" key="1">
    <citation type="journal article" date="2018" name="Nat. Ecol. Evol.">
        <title>Pezizomycetes genomes reveal the molecular basis of ectomycorrhizal truffle lifestyle.</title>
        <authorList>
            <person name="Murat C."/>
            <person name="Payen T."/>
            <person name="Noel B."/>
            <person name="Kuo A."/>
            <person name="Morin E."/>
            <person name="Chen J."/>
            <person name="Kohler A."/>
            <person name="Krizsan K."/>
            <person name="Balestrini R."/>
            <person name="Da Silva C."/>
            <person name="Montanini B."/>
            <person name="Hainaut M."/>
            <person name="Levati E."/>
            <person name="Barry K.W."/>
            <person name="Belfiori B."/>
            <person name="Cichocki N."/>
            <person name="Clum A."/>
            <person name="Dockter R.B."/>
            <person name="Fauchery L."/>
            <person name="Guy J."/>
            <person name="Iotti M."/>
            <person name="Le Tacon F."/>
            <person name="Lindquist E.A."/>
            <person name="Lipzen A."/>
            <person name="Malagnac F."/>
            <person name="Mello A."/>
            <person name="Molinier V."/>
            <person name="Miyauchi S."/>
            <person name="Poulain J."/>
            <person name="Riccioni C."/>
            <person name="Rubini A."/>
            <person name="Sitrit Y."/>
            <person name="Splivallo R."/>
            <person name="Traeger S."/>
            <person name="Wang M."/>
            <person name="Zifcakova L."/>
            <person name="Wipf D."/>
            <person name="Zambonelli A."/>
            <person name="Paolocci F."/>
            <person name="Nowrousian M."/>
            <person name="Ottonello S."/>
            <person name="Baldrian P."/>
            <person name="Spatafora J.W."/>
            <person name="Henrissat B."/>
            <person name="Nagy L.G."/>
            <person name="Aury J.M."/>
            <person name="Wincker P."/>
            <person name="Grigoriev I.V."/>
            <person name="Bonfante P."/>
            <person name="Martin F.M."/>
        </authorList>
    </citation>
    <scope>NUCLEOTIDE SEQUENCE [LARGE SCALE GENOMIC DNA]</scope>
    <source>
        <strain evidence="3 4">RN42</strain>
    </source>
</reference>
<proteinExistence type="predicted"/>
<feature type="region of interest" description="Disordered" evidence="1">
    <location>
        <begin position="963"/>
        <end position="1119"/>
    </location>
</feature>
<dbReference type="OrthoDB" id="10042665at2759"/>
<dbReference type="CDD" id="cd19481">
    <property type="entry name" value="RecA-like_protease"/>
    <property type="match status" value="1"/>
</dbReference>
<evidence type="ECO:0000256" key="1">
    <source>
        <dbReference type="SAM" id="MobiDB-lite"/>
    </source>
</evidence>
<dbReference type="PANTHER" id="PTHR46411:SF3">
    <property type="entry name" value="AAA+ ATPASE DOMAIN-CONTAINING PROTEIN"/>
    <property type="match status" value="1"/>
</dbReference>
<evidence type="ECO:0000313" key="4">
    <source>
        <dbReference type="Proteomes" id="UP000275078"/>
    </source>
</evidence>
<dbReference type="SMART" id="SM00382">
    <property type="entry name" value="AAA"/>
    <property type="match status" value="1"/>
</dbReference>
<protein>
    <recommendedName>
        <fullName evidence="2">AAA+ ATPase domain-containing protein</fullName>
    </recommendedName>
</protein>
<dbReference type="InterPro" id="IPR003593">
    <property type="entry name" value="AAA+_ATPase"/>
</dbReference>
<dbReference type="Pfam" id="PF00004">
    <property type="entry name" value="AAA"/>
    <property type="match status" value="1"/>
</dbReference>
<dbReference type="Proteomes" id="UP000275078">
    <property type="component" value="Unassembled WGS sequence"/>
</dbReference>
<dbReference type="PANTHER" id="PTHR46411">
    <property type="entry name" value="FAMILY ATPASE, PUTATIVE-RELATED"/>
    <property type="match status" value="1"/>
</dbReference>
<gene>
    <name evidence="3" type="ORF">BJ508DRAFT_415312</name>
</gene>
<evidence type="ECO:0000259" key="2">
    <source>
        <dbReference type="SMART" id="SM00382"/>
    </source>
</evidence>
<feature type="domain" description="AAA+ ATPase" evidence="2">
    <location>
        <begin position="696"/>
        <end position="825"/>
    </location>
</feature>
<dbReference type="InterPro" id="IPR027417">
    <property type="entry name" value="P-loop_NTPase"/>
</dbReference>
<dbReference type="InterPro" id="IPR054289">
    <property type="entry name" value="DUF7025"/>
</dbReference>
<feature type="compositionally biased region" description="Acidic residues" evidence="1">
    <location>
        <begin position="1004"/>
        <end position="1013"/>
    </location>
</feature>
<dbReference type="InterPro" id="IPR003959">
    <property type="entry name" value="ATPase_AAA_core"/>
</dbReference>
<dbReference type="EMBL" id="ML119686">
    <property type="protein sequence ID" value="RPA80642.1"/>
    <property type="molecule type" value="Genomic_DNA"/>
</dbReference>